<sequence length="266" mass="29189">MSNEEPEVYEKTARSTVNRYRPRAKYDHETIHGIIDSSLVLHVSFNPTSIDEDPFPTILPMLGCTGSYTADGAEETSATAIYLHGHIASRFMKLPNSPSVHDQALPGVPVCVAATHVDGIILAITPFNHSCNYRSAVIHGYATLVEDPGEKMYALKLMTDNIVPERWDNSRVPPTEAEMKSTGVIRVDIVSASAKIRAAPPGSDKTDVADEETRKRVWTGSVPTHIKYGTPVPAGENVKAEVPNYITNWISEENSKGEIYSRKIVS</sequence>
<keyword evidence="2" id="KW-1185">Reference proteome</keyword>
<dbReference type="AlphaFoldDB" id="A0A8H4QFR0"/>
<dbReference type="SUPFAM" id="SSF50475">
    <property type="entry name" value="FMN-binding split barrel"/>
    <property type="match status" value="1"/>
</dbReference>
<dbReference type="InterPro" id="IPR024747">
    <property type="entry name" value="Pyridox_Oxase-rel"/>
</dbReference>
<dbReference type="PANTHER" id="PTHR34071">
    <property type="entry name" value="5-NITROIMIDAZOLE ANTIBIOTICS RESISTANCE PROTEIN, NIMA-FAMILY-RELATED PROTEIN-RELATED"/>
    <property type="match status" value="1"/>
</dbReference>
<dbReference type="EMBL" id="JAACJL010000061">
    <property type="protein sequence ID" value="KAF4609577.1"/>
    <property type="molecule type" value="Genomic_DNA"/>
</dbReference>
<evidence type="ECO:0008006" key="3">
    <source>
        <dbReference type="Google" id="ProtNLM"/>
    </source>
</evidence>
<accession>A0A8H4QFR0</accession>
<dbReference type="InterPro" id="IPR012349">
    <property type="entry name" value="Split_barrel_FMN-bd"/>
</dbReference>
<comment type="caution">
    <text evidence="1">The sequence shown here is derived from an EMBL/GenBank/DDBJ whole genome shotgun (WGS) entry which is preliminary data.</text>
</comment>
<dbReference type="Gene3D" id="2.30.110.10">
    <property type="entry name" value="Electron Transport, Fmn-binding Protein, Chain A"/>
    <property type="match status" value="1"/>
</dbReference>
<evidence type="ECO:0000313" key="2">
    <source>
        <dbReference type="Proteomes" id="UP000521872"/>
    </source>
</evidence>
<dbReference type="Proteomes" id="UP000521872">
    <property type="component" value="Unassembled WGS sequence"/>
</dbReference>
<evidence type="ECO:0000313" key="1">
    <source>
        <dbReference type="EMBL" id="KAF4609577.1"/>
    </source>
</evidence>
<gene>
    <name evidence="1" type="ORF">D9613_012233</name>
</gene>
<proteinExistence type="predicted"/>
<name>A0A8H4QFR0_9AGAR</name>
<dbReference type="PANTHER" id="PTHR34071:SF2">
    <property type="entry name" value="FLAVIN-NUCLEOTIDE-BINDING PROTEIN"/>
    <property type="match status" value="1"/>
</dbReference>
<protein>
    <recommendedName>
        <fullName evidence="3">Flavin-nucleotide-binding protein</fullName>
    </recommendedName>
</protein>
<dbReference type="Pfam" id="PF12900">
    <property type="entry name" value="Pyridox_ox_2"/>
    <property type="match status" value="1"/>
</dbReference>
<reference evidence="1 2" key="1">
    <citation type="submission" date="2019-12" db="EMBL/GenBank/DDBJ databases">
        <authorList>
            <person name="Floudas D."/>
            <person name="Bentzer J."/>
            <person name="Ahren D."/>
            <person name="Johansson T."/>
            <person name="Persson P."/>
            <person name="Tunlid A."/>
        </authorList>
    </citation>
    <scope>NUCLEOTIDE SEQUENCE [LARGE SCALE GENOMIC DNA]</scope>
    <source>
        <strain evidence="1 2">CBS 102.39</strain>
    </source>
</reference>
<organism evidence="1 2">
    <name type="scientific">Agrocybe pediades</name>
    <dbReference type="NCBI Taxonomy" id="84607"/>
    <lineage>
        <taxon>Eukaryota</taxon>
        <taxon>Fungi</taxon>
        <taxon>Dikarya</taxon>
        <taxon>Basidiomycota</taxon>
        <taxon>Agaricomycotina</taxon>
        <taxon>Agaricomycetes</taxon>
        <taxon>Agaricomycetidae</taxon>
        <taxon>Agaricales</taxon>
        <taxon>Agaricineae</taxon>
        <taxon>Strophariaceae</taxon>
        <taxon>Agrocybe</taxon>
    </lineage>
</organism>